<dbReference type="SUPFAM" id="SSF50104">
    <property type="entry name" value="Translation proteins SH3-like domain"/>
    <property type="match status" value="1"/>
</dbReference>
<protein>
    <recommendedName>
        <fullName evidence="4 5">Large ribosomal subunit protein uL24</fullName>
    </recommendedName>
</protein>
<dbReference type="Pfam" id="PF00467">
    <property type="entry name" value="KOW"/>
    <property type="match status" value="1"/>
</dbReference>
<feature type="domain" description="KOW" evidence="6">
    <location>
        <begin position="2"/>
        <end position="29"/>
    </location>
</feature>
<dbReference type="GO" id="GO:0019843">
    <property type="term" value="F:rRNA binding"/>
    <property type="evidence" value="ECO:0007669"/>
    <property type="project" value="UniProtKB-UniRule"/>
</dbReference>
<keyword evidence="3 5" id="KW-0687">Ribonucleoprotein</keyword>
<gene>
    <name evidence="5" type="primary">rplX</name>
    <name evidence="7" type="ORF">UY27_C0007G0074</name>
</gene>
<evidence type="ECO:0000256" key="4">
    <source>
        <dbReference type="ARBA" id="ARBA00035206"/>
    </source>
</evidence>
<name>A0A0G1UP95_9BACT</name>
<evidence type="ECO:0000313" key="8">
    <source>
        <dbReference type="Proteomes" id="UP000034661"/>
    </source>
</evidence>
<dbReference type="PANTHER" id="PTHR12903">
    <property type="entry name" value="MITOCHONDRIAL RIBOSOMAL PROTEIN L24"/>
    <property type="match status" value="1"/>
</dbReference>
<dbReference type="InterPro" id="IPR008991">
    <property type="entry name" value="Translation_prot_SH3-like_sf"/>
</dbReference>
<keyword evidence="5" id="KW-0699">rRNA-binding</keyword>
<evidence type="ECO:0000256" key="1">
    <source>
        <dbReference type="ARBA" id="ARBA00010618"/>
    </source>
</evidence>
<comment type="similarity">
    <text evidence="1 5">Belongs to the universal ribosomal protein uL24 family.</text>
</comment>
<dbReference type="GO" id="GO:1990904">
    <property type="term" value="C:ribonucleoprotein complex"/>
    <property type="evidence" value="ECO:0007669"/>
    <property type="project" value="UniProtKB-KW"/>
</dbReference>
<dbReference type="GO" id="GO:0006412">
    <property type="term" value="P:translation"/>
    <property type="evidence" value="ECO:0007669"/>
    <property type="project" value="UniProtKB-UniRule"/>
</dbReference>
<dbReference type="EMBL" id="LCPJ01000007">
    <property type="protein sequence ID" value="KKU95906.1"/>
    <property type="molecule type" value="Genomic_DNA"/>
</dbReference>
<dbReference type="Pfam" id="PF17136">
    <property type="entry name" value="ribosomal_L24"/>
    <property type="match status" value="1"/>
</dbReference>
<comment type="function">
    <text evidence="5">One of two assembly initiator proteins, it binds directly to the 5'-end of the 23S rRNA, where it nucleates assembly of the 50S subunit.</text>
</comment>
<dbReference type="NCBIfam" id="TIGR01079">
    <property type="entry name" value="rplX_bact"/>
    <property type="match status" value="1"/>
</dbReference>
<evidence type="ECO:0000259" key="6">
    <source>
        <dbReference type="SMART" id="SM00739"/>
    </source>
</evidence>
<dbReference type="InterPro" id="IPR005824">
    <property type="entry name" value="KOW"/>
</dbReference>
<proteinExistence type="inferred from homology"/>
<organism evidence="7 8">
    <name type="scientific">Candidatus Gottesmanbacteria bacterium GW2011_GWA1_48_13</name>
    <dbReference type="NCBI Taxonomy" id="1618439"/>
    <lineage>
        <taxon>Bacteria</taxon>
        <taxon>Candidatus Gottesmaniibacteriota</taxon>
    </lineage>
</organism>
<dbReference type="Gene3D" id="2.30.30.30">
    <property type="match status" value="1"/>
</dbReference>
<dbReference type="Proteomes" id="UP000034661">
    <property type="component" value="Unassembled WGS sequence"/>
</dbReference>
<keyword evidence="2 5" id="KW-0689">Ribosomal protein</keyword>
<evidence type="ECO:0000256" key="5">
    <source>
        <dbReference type="HAMAP-Rule" id="MF_01326"/>
    </source>
</evidence>
<evidence type="ECO:0000256" key="3">
    <source>
        <dbReference type="ARBA" id="ARBA00023274"/>
    </source>
</evidence>
<comment type="subunit">
    <text evidence="5">Part of the 50S ribosomal subunit.</text>
</comment>
<comment type="function">
    <text evidence="5">One of the proteins that surrounds the polypeptide exit tunnel on the outside of the subunit.</text>
</comment>
<evidence type="ECO:0000313" key="7">
    <source>
        <dbReference type="EMBL" id="KKU95906.1"/>
    </source>
</evidence>
<dbReference type="AlphaFoldDB" id="A0A0G1UP95"/>
<keyword evidence="5" id="KW-0694">RNA-binding</keyword>
<dbReference type="InterPro" id="IPR041988">
    <property type="entry name" value="Ribosomal_uL24_KOW"/>
</dbReference>
<comment type="caution">
    <text evidence="7">The sequence shown here is derived from an EMBL/GenBank/DDBJ whole genome shotgun (WGS) entry which is preliminary data.</text>
</comment>
<evidence type="ECO:0000256" key="2">
    <source>
        <dbReference type="ARBA" id="ARBA00022980"/>
    </source>
</evidence>
<dbReference type="GO" id="GO:0003735">
    <property type="term" value="F:structural constituent of ribosome"/>
    <property type="evidence" value="ECO:0007669"/>
    <property type="project" value="InterPro"/>
</dbReference>
<dbReference type="GO" id="GO:0005840">
    <property type="term" value="C:ribosome"/>
    <property type="evidence" value="ECO:0007669"/>
    <property type="project" value="UniProtKB-KW"/>
</dbReference>
<dbReference type="InterPro" id="IPR057264">
    <property type="entry name" value="Ribosomal_uL24_C"/>
</dbReference>
<sequence length="101" mass="11039">MKIKKGDTIIVTAGKDLGKKGKVERVLPKKAMVVVPGINMYKRNMKKRDEKNPGGIVEFPRAMGFGKIAIVCPSCKKPTRVGIITGKNGNVRICKKCKGKI</sequence>
<dbReference type="CDD" id="cd06089">
    <property type="entry name" value="KOW_RPL26"/>
    <property type="match status" value="1"/>
</dbReference>
<dbReference type="InterPro" id="IPR003256">
    <property type="entry name" value="Ribosomal_uL24"/>
</dbReference>
<accession>A0A0G1UP95</accession>
<dbReference type="SMART" id="SM00739">
    <property type="entry name" value="KOW"/>
    <property type="match status" value="1"/>
</dbReference>
<reference evidence="7 8" key="1">
    <citation type="journal article" date="2015" name="Nature">
        <title>rRNA introns, odd ribosomes, and small enigmatic genomes across a large radiation of phyla.</title>
        <authorList>
            <person name="Brown C.T."/>
            <person name="Hug L.A."/>
            <person name="Thomas B.C."/>
            <person name="Sharon I."/>
            <person name="Castelle C.J."/>
            <person name="Singh A."/>
            <person name="Wilkins M.J."/>
            <person name="Williams K.H."/>
            <person name="Banfield J.F."/>
        </authorList>
    </citation>
    <scope>NUCLEOTIDE SEQUENCE [LARGE SCALE GENOMIC DNA]</scope>
</reference>
<dbReference type="HAMAP" id="MF_01326_B">
    <property type="entry name" value="Ribosomal_uL24_B"/>
    <property type="match status" value="1"/>
</dbReference>
<dbReference type="InterPro" id="IPR014722">
    <property type="entry name" value="Rib_uL2_dom2"/>
</dbReference>